<feature type="transmembrane region" description="Helical" evidence="2">
    <location>
        <begin position="34"/>
        <end position="55"/>
    </location>
</feature>
<dbReference type="InterPro" id="IPR013974">
    <property type="entry name" value="SAF"/>
</dbReference>
<keyword evidence="5" id="KW-1185">Reference proteome</keyword>
<dbReference type="Pfam" id="PF08666">
    <property type="entry name" value="SAF"/>
    <property type="match status" value="1"/>
</dbReference>
<dbReference type="KEGG" id="tes:BW730_13075"/>
<dbReference type="Proteomes" id="UP000188145">
    <property type="component" value="Chromosome"/>
</dbReference>
<dbReference type="CDD" id="cd11614">
    <property type="entry name" value="SAF_CpaB_FlgA_like"/>
    <property type="match status" value="1"/>
</dbReference>
<proteinExistence type="predicted"/>
<dbReference type="OrthoDB" id="3789761at2"/>
<reference evidence="5" key="1">
    <citation type="submission" date="2017-02" db="EMBL/GenBank/DDBJ databases">
        <title>Tessaracoccus aquaemaris sp. nov., isolated from the intestine of a Korean rockfish, Sebastes schlegelii, in a marine aquaculture pond.</title>
        <authorList>
            <person name="Tak E.J."/>
            <person name="Bae J.-W."/>
        </authorList>
    </citation>
    <scope>NUCLEOTIDE SEQUENCE [LARGE SCALE GENOMIC DNA]</scope>
    <source>
        <strain evidence="5">NSG39</strain>
    </source>
</reference>
<evidence type="ECO:0000256" key="2">
    <source>
        <dbReference type="SAM" id="Phobius"/>
    </source>
</evidence>
<evidence type="ECO:0000256" key="1">
    <source>
        <dbReference type="SAM" id="MobiDB-lite"/>
    </source>
</evidence>
<dbReference type="EMBL" id="CP019606">
    <property type="protein sequence ID" value="AQP48297.1"/>
    <property type="molecule type" value="Genomic_DNA"/>
</dbReference>
<keyword evidence="2" id="KW-0472">Membrane</keyword>
<dbReference type="STRING" id="1332264.BW730_13075"/>
<accession>A0A1Q2CQ91</accession>
<protein>
    <recommendedName>
        <fullName evidence="3">SAF domain-containing protein</fullName>
    </recommendedName>
</protein>
<organism evidence="4 5">
    <name type="scientific">Tessaracoccus aquimaris</name>
    <dbReference type="NCBI Taxonomy" id="1332264"/>
    <lineage>
        <taxon>Bacteria</taxon>
        <taxon>Bacillati</taxon>
        <taxon>Actinomycetota</taxon>
        <taxon>Actinomycetes</taxon>
        <taxon>Propionibacteriales</taxon>
        <taxon>Propionibacteriaceae</taxon>
        <taxon>Tessaracoccus</taxon>
    </lineage>
</organism>
<feature type="region of interest" description="Disordered" evidence="1">
    <location>
        <begin position="1"/>
        <end position="21"/>
    </location>
</feature>
<gene>
    <name evidence="4" type="ORF">BW730_13075</name>
</gene>
<sequence length="214" mass="21971">MHSPQQRPTKPDLTPPSTPRPDVVQLRARRSPRLIALGVLLVVLGGLGAAALYSMNTDERQVIVMAADVRRGEQIEPGDLRLVDLPGSAGITALPADRFDSLLGQEALTDLPSGSFPLGSHVGAAPLPSGRTVVGLRLPLGKLPSADIDVGTAVRVVGLSEGDQSSVDAVTASLPLALEDGMTFALEVTVADAEADAVARLAAGDLVAVVVVGQ</sequence>
<evidence type="ECO:0000313" key="4">
    <source>
        <dbReference type="EMBL" id="AQP48297.1"/>
    </source>
</evidence>
<name>A0A1Q2CQ91_9ACTN</name>
<dbReference type="RefSeq" id="WP_158522664.1">
    <property type="nucleotide sequence ID" value="NZ_CP019606.1"/>
</dbReference>
<keyword evidence="2" id="KW-0812">Transmembrane</keyword>
<keyword evidence="2" id="KW-1133">Transmembrane helix</keyword>
<dbReference type="SMART" id="SM00858">
    <property type="entry name" value="SAF"/>
    <property type="match status" value="1"/>
</dbReference>
<feature type="domain" description="SAF" evidence="3">
    <location>
        <begin position="60"/>
        <end position="123"/>
    </location>
</feature>
<evidence type="ECO:0000313" key="5">
    <source>
        <dbReference type="Proteomes" id="UP000188145"/>
    </source>
</evidence>
<evidence type="ECO:0000259" key="3">
    <source>
        <dbReference type="SMART" id="SM00858"/>
    </source>
</evidence>
<dbReference type="AlphaFoldDB" id="A0A1Q2CQ91"/>